<dbReference type="EMBL" id="CYZU01000043">
    <property type="protein sequence ID" value="CUO92576.1"/>
    <property type="molecule type" value="Genomic_DNA"/>
</dbReference>
<protein>
    <submittedName>
        <fullName evidence="1">Uncharacterized protein</fullName>
    </submittedName>
</protein>
<dbReference type="RefSeq" id="WP_055154634.1">
    <property type="nucleotide sequence ID" value="NZ_CYZU01000043.1"/>
</dbReference>
<evidence type="ECO:0000313" key="2">
    <source>
        <dbReference type="Proteomes" id="UP000095544"/>
    </source>
</evidence>
<evidence type="ECO:0000313" key="1">
    <source>
        <dbReference type="EMBL" id="CUO92576.1"/>
    </source>
</evidence>
<dbReference type="STRING" id="39482.ERS852491_03736"/>
<reference evidence="1 2" key="1">
    <citation type="submission" date="2015-09" db="EMBL/GenBank/DDBJ databases">
        <authorList>
            <consortium name="Pathogen Informatics"/>
        </authorList>
    </citation>
    <scope>NUCLEOTIDE SEQUENCE [LARGE SCALE GENOMIC DNA]</scope>
    <source>
        <strain evidence="1 2">2789STDY5834876</strain>
    </source>
</reference>
<dbReference type="AlphaFoldDB" id="A0A174J2V5"/>
<proteinExistence type="predicted"/>
<name>A0A174J2V5_9FIRM</name>
<sequence>MYDSMTVVDTDELMELKKQAEEINKRIAELTAPKNIAYRCKVKPYGLPCFLDDDARNPVVFTDRHYDTDAWAHFLALGKMIHAENGVFKTRGTSWRRKPFYVDELGKNVPKKVSDLTQEEVRISAEMLEKMISIYNEYMVRMHTCVTLDCEGILTEIPVQHPESGTEI</sequence>
<gene>
    <name evidence="1" type="ORF">ERS852491_03736</name>
</gene>
<accession>A0A174J2V5</accession>
<organism evidence="1 2">
    <name type="scientific">Faecalicatena contorta</name>
    <dbReference type="NCBI Taxonomy" id="39482"/>
    <lineage>
        <taxon>Bacteria</taxon>
        <taxon>Bacillati</taxon>
        <taxon>Bacillota</taxon>
        <taxon>Clostridia</taxon>
        <taxon>Lachnospirales</taxon>
        <taxon>Lachnospiraceae</taxon>
        <taxon>Faecalicatena</taxon>
    </lineage>
</organism>
<dbReference type="Proteomes" id="UP000095544">
    <property type="component" value="Unassembled WGS sequence"/>
</dbReference>